<dbReference type="Pfam" id="PF08327">
    <property type="entry name" value="AHSA1"/>
    <property type="match status" value="1"/>
</dbReference>
<sequence>MKKLSFDQFTKRIYIKANLKKLYWCWATEEGITAWFLHTAIYSRNGNKLKPYEFVEAGDNYTWKWHNWDGEENGHIIEANGIDKIVFSFAGECEVEVTLKKIDGATLLSLTKSKIPLDEDNKLKIHYGCSNGWTFWLANLKAFLEYGIHLNETEIDLRNKDLAGYEFVNM</sequence>
<evidence type="ECO:0000313" key="3">
    <source>
        <dbReference type="EMBL" id="SFT07181.1"/>
    </source>
</evidence>
<evidence type="ECO:0000313" key="4">
    <source>
        <dbReference type="Proteomes" id="UP000183209"/>
    </source>
</evidence>
<organism evidence="3 4">
    <name type="scientific">Zhouia amylolytica</name>
    <dbReference type="NCBI Taxonomy" id="376730"/>
    <lineage>
        <taxon>Bacteria</taxon>
        <taxon>Pseudomonadati</taxon>
        <taxon>Bacteroidota</taxon>
        <taxon>Flavobacteriia</taxon>
        <taxon>Flavobacteriales</taxon>
        <taxon>Flavobacteriaceae</taxon>
        <taxon>Zhouia</taxon>
    </lineage>
</organism>
<dbReference type="Gene3D" id="3.30.530.20">
    <property type="match status" value="1"/>
</dbReference>
<dbReference type="InterPro" id="IPR023393">
    <property type="entry name" value="START-like_dom_sf"/>
</dbReference>
<reference evidence="3 4" key="1">
    <citation type="submission" date="2016-10" db="EMBL/GenBank/DDBJ databases">
        <authorList>
            <person name="de Groot N.N."/>
        </authorList>
    </citation>
    <scope>NUCLEOTIDE SEQUENCE [LARGE SCALE GENOMIC DNA]</scope>
    <source>
        <strain evidence="3 4">CGMCC 1.6114</strain>
    </source>
</reference>
<evidence type="ECO:0000259" key="2">
    <source>
        <dbReference type="Pfam" id="PF08327"/>
    </source>
</evidence>
<feature type="domain" description="Activator of Hsp90 ATPase homologue 1/2-like C-terminal" evidence="2">
    <location>
        <begin position="17"/>
        <end position="145"/>
    </location>
</feature>
<dbReference type="InterPro" id="IPR013538">
    <property type="entry name" value="ASHA1/2-like_C"/>
</dbReference>
<gene>
    <name evidence="3" type="ORF">SAMN04487906_2769</name>
</gene>
<dbReference type="AlphaFoldDB" id="A0A1I6V0D6"/>
<accession>A0A1I6V0D6</accession>
<dbReference type="RefSeq" id="WP_175496587.1">
    <property type="nucleotide sequence ID" value="NZ_FPAG01000008.1"/>
</dbReference>
<dbReference type="EMBL" id="FPAG01000008">
    <property type="protein sequence ID" value="SFT07181.1"/>
    <property type="molecule type" value="Genomic_DNA"/>
</dbReference>
<comment type="similarity">
    <text evidence="1">Belongs to the AHA1 family.</text>
</comment>
<proteinExistence type="inferred from homology"/>
<evidence type="ECO:0000256" key="1">
    <source>
        <dbReference type="ARBA" id="ARBA00006817"/>
    </source>
</evidence>
<name>A0A1I6V0D6_9FLAO</name>
<protein>
    <submittedName>
        <fullName evidence="3">Uncharacterized conserved protein YndB, AHSA1/START domain</fullName>
    </submittedName>
</protein>
<dbReference type="SUPFAM" id="SSF55961">
    <property type="entry name" value="Bet v1-like"/>
    <property type="match status" value="1"/>
</dbReference>
<dbReference type="Proteomes" id="UP000183209">
    <property type="component" value="Unassembled WGS sequence"/>
</dbReference>